<dbReference type="InterPro" id="IPR028350">
    <property type="entry name" value="DNAC/IstB-like"/>
</dbReference>
<evidence type="ECO:0000259" key="4">
    <source>
        <dbReference type="SMART" id="SM00382"/>
    </source>
</evidence>
<dbReference type="InterPro" id="IPR027417">
    <property type="entry name" value="P-loop_NTPase"/>
</dbReference>
<gene>
    <name evidence="5" type="ORF">BE17_02830</name>
</gene>
<comment type="caution">
    <text evidence="5">The sequence shown here is derived from an EMBL/GenBank/DDBJ whole genome shotgun (WGS) entry which is preliminary data.</text>
</comment>
<dbReference type="Pfam" id="PF01695">
    <property type="entry name" value="IstB_IS21"/>
    <property type="match status" value="1"/>
</dbReference>
<dbReference type="AlphaFoldDB" id="A0A150SU60"/>
<protein>
    <recommendedName>
        <fullName evidence="4">AAA+ ATPase domain-containing protein</fullName>
    </recommendedName>
</protein>
<dbReference type="Gene3D" id="3.40.50.300">
    <property type="entry name" value="P-loop containing nucleotide triphosphate hydrolases"/>
    <property type="match status" value="1"/>
</dbReference>
<organism evidence="5 6">
    <name type="scientific">Sorangium cellulosum</name>
    <name type="common">Polyangium cellulosum</name>
    <dbReference type="NCBI Taxonomy" id="56"/>
    <lineage>
        <taxon>Bacteria</taxon>
        <taxon>Pseudomonadati</taxon>
        <taxon>Myxococcota</taxon>
        <taxon>Polyangia</taxon>
        <taxon>Polyangiales</taxon>
        <taxon>Polyangiaceae</taxon>
        <taxon>Sorangium</taxon>
    </lineage>
</organism>
<evidence type="ECO:0000313" key="5">
    <source>
        <dbReference type="EMBL" id="KYF95860.1"/>
    </source>
</evidence>
<comment type="similarity">
    <text evidence="1">Belongs to the IS21/IS1162 putative ATP-binding protein family.</text>
</comment>
<dbReference type="EMBL" id="JEMB01000597">
    <property type="protein sequence ID" value="KYF95860.1"/>
    <property type="molecule type" value="Genomic_DNA"/>
</dbReference>
<dbReference type="CDD" id="cd00009">
    <property type="entry name" value="AAA"/>
    <property type="match status" value="1"/>
</dbReference>
<sequence length="252" mass="27569">MILEETIQKLVEMKLNAMAAMLRERAAAPSTEPLSTEEVIGLLVDREWTARENKRLHRLLKDARVPGGACMEDFSCEAGRGVDRPFARVLGSCQWVRAKQNVIVLGATGAGKSFLGGALAQAACRQGFRALVIRTPRLLQQLAVARADGTYANALARLAKVAVLVLDDFLLAPMTDVERRDLLEVLEDRYDRSSTVITSQIPTKSWHQAIGEASIADAICDRVVHNAHLVTLRGGSMRKKKAVAPEVTETKT</sequence>
<dbReference type="SUPFAM" id="SSF52540">
    <property type="entry name" value="P-loop containing nucleoside triphosphate hydrolases"/>
    <property type="match status" value="1"/>
</dbReference>
<accession>A0A150SU60</accession>
<dbReference type="InterPro" id="IPR003593">
    <property type="entry name" value="AAA+_ATPase"/>
</dbReference>
<dbReference type="InterPro" id="IPR002611">
    <property type="entry name" value="IstB_ATP-bd"/>
</dbReference>
<evidence type="ECO:0000256" key="3">
    <source>
        <dbReference type="ARBA" id="ARBA00022840"/>
    </source>
</evidence>
<dbReference type="PANTHER" id="PTHR30050:SF4">
    <property type="entry name" value="ATP-BINDING PROTEIN RV3427C IN INSERTION SEQUENCE-RELATED"/>
    <property type="match status" value="1"/>
</dbReference>
<feature type="domain" description="AAA+ ATPase" evidence="4">
    <location>
        <begin position="98"/>
        <end position="229"/>
    </location>
</feature>
<dbReference type="SMART" id="SM00382">
    <property type="entry name" value="AAA"/>
    <property type="match status" value="1"/>
</dbReference>
<reference evidence="5 6" key="1">
    <citation type="submission" date="2014-02" db="EMBL/GenBank/DDBJ databases">
        <title>The small core and large imbalanced accessory genome model reveals a collaborative survival strategy of Sorangium cellulosum strains in nature.</title>
        <authorList>
            <person name="Han K."/>
            <person name="Peng R."/>
            <person name="Blom J."/>
            <person name="Li Y.-Z."/>
        </authorList>
    </citation>
    <scope>NUCLEOTIDE SEQUENCE [LARGE SCALE GENOMIC DNA]</scope>
    <source>
        <strain evidence="5 6">So0011-07</strain>
    </source>
</reference>
<dbReference type="NCBIfam" id="NF038214">
    <property type="entry name" value="IS21_help_AAA"/>
    <property type="match status" value="1"/>
</dbReference>
<keyword evidence="3" id="KW-0067">ATP-binding</keyword>
<dbReference type="Proteomes" id="UP000075635">
    <property type="component" value="Unassembled WGS sequence"/>
</dbReference>
<dbReference type="GO" id="GO:0006260">
    <property type="term" value="P:DNA replication"/>
    <property type="evidence" value="ECO:0007669"/>
    <property type="project" value="TreeGrafter"/>
</dbReference>
<proteinExistence type="inferred from homology"/>
<dbReference type="InterPro" id="IPR047661">
    <property type="entry name" value="IstB"/>
</dbReference>
<keyword evidence="2" id="KW-0547">Nucleotide-binding</keyword>
<evidence type="ECO:0000256" key="2">
    <source>
        <dbReference type="ARBA" id="ARBA00022741"/>
    </source>
</evidence>
<evidence type="ECO:0000313" key="6">
    <source>
        <dbReference type="Proteomes" id="UP000075635"/>
    </source>
</evidence>
<dbReference type="GO" id="GO:0005524">
    <property type="term" value="F:ATP binding"/>
    <property type="evidence" value="ECO:0007669"/>
    <property type="project" value="UniProtKB-KW"/>
</dbReference>
<dbReference type="PANTHER" id="PTHR30050">
    <property type="entry name" value="CHROMOSOMAL REPLICATION INITIATOR PROTEIN DNAA"/>
    <property type="match status" value="1"/>
</dbReference>
<dbReference type="PIRSF" id="PIRSF003073">
    <property type="entry name" value="DNAC_TnpB_IstB"/>
    <property type="match status" value="1"/>
</dbReference>
<name>A0A150SU60_SORCE</name>
<evidence type="ECO:0000256" key="1">
    <source>
        <dbReference type="ARBA" id="ARBA00008059"/>
    </source>
</evidence>